<dbReference type="PROSITE" id="PS00236">
    <property type="entry name" value="NEUROTR_ION_CHANNEL"/>
    <property type="match status" value="1"/>
</dbReference>
<dbReference type="EMBL" id="JARGDH010000005">
    <property type="protein sequence ID" value="KAL0269021.1"/>
    <property type="molecule type" value="Genomic_DNA"/>
</dbReference>
<keyword evidence="2 20" id="KW-0813">Transport</keyword>
<dbReference type="InterPro" id="IPR038050">
    <property type="entry name" value="Neuro_actylchol_rec"/>
</dbReference>
<comment type="similarity">
    <text evidence="1">Belongs to the ligand-gated ion channel (TC 1.A.9) family. Gamma-aminobutyric acid receptor (TC 1.A.9.5) subfamily.</text>
</comment>
<feature type="compositionally biased region" description="Basic and acidic residues" evidence="21">
    <location>
        <begin position="494"/>
        <end position="504"/>
    </location>
</feature>
<dbReference type="InterPro" id="IPR006028">
    <property type="entry name" value="GABAA/Glycine_rcpt"/>
</dbReference>
<keyword evidence="4 20" id="KW-0812">Transmembrane</keyword>
<dbReference type="FunFam" id="2.70.170.10:FF:000021">
    <property type="entry name" value="Gamma-aminobutyric acid receptor isoform 3b"/>
    <property type="match status" value="1"/>
</dbReference>
<organism evidence="24">
    <name type="scientific">Menopon gallinae</name>
    <name type="common">poultry shaft louse</name>
    <dbReference type="NCBI Taxonomy" id="328185"/>
    <lineage>
        <taxon>Eukaryota</taxon>
        <taxon>Metazoa</taxon>
        <taxon>Ecdysozoa</taxon>
        <taxon>Arthropoda</taxon>
        <taxon>Hexapoda</taxon>
        <taxon>Insecta</taxon>
        <taxon>Pterygota</taxon>
        <taxon>Neoptera</taxon>
        <taxon>Paraneoptera</taxon>
        <taxon>Psocodea</taxon>
        <taxon>Troctomorpha</taxon>
        <taxon>Phthiraptera</taxon>
        <taxon>Amblycera</taxon>
        <taxon>Menoponidae</taxon>
        <taxon>Menopon</taxon>
    </lineage>
</organism>
<keyword evidence="14" id="KW-0868">Chloride</keyword>
<evidence type="ECO:0000256" key="21">
    <source>
        <dbReference type="SAM" id="MobiDB-lite"/>
    </source>
</evidence>
<evidence type="ECO:0000256" key="10">
    <source>
        <dbReference type="ARBA" id="ARBA00023157"/>
    </source>
</evidence>
<evidence type="ECO:0000256" key="9">
    <source>
        <dbReference type="ARBA" id="ARBA00023136"/>
    </source>
</evidence>
<dbReference type="Gene3D" id="1.20.58.390">
    <property type="entry name" value="Neurotransmitter-gated ion-channel transmembrane domain"/>
    <property type="match status" value="1"/>
</dbReference>
<evidence type="ECO:0000313" key="24">
    <source>
        <dbReference type="EMBL" id="KAL0269021.1"/>
    </source>
</evidence>
<evidence type="ECO:0000256" key="8">
    <source>
        <dbReference type="ARBA" id="ARBA00023065"/>
    </source>
</evidence>
<feature type="compositionally biased region" description="Polar residues" evidence="21">
    <location>
        <begin position="371"/>
        <end position="381"/>
    </location>
</feature>
<feature type="signal peptide" evidence="20">
    <location>
        <begin position="1"/>
        <end position="18"/>
    </location>
</feature>
<evidence type="ECO:0000256" key="12">
    <source>
        <dbReference type="ARBA" id="ARBA00023173"/>
    </source>
</evidence>
<feature type="region of interest" description="Disordered" evidence="21">
    <location>
        <begin position="359"/>
        <end position="392"/>
    </location>
</feature>
<keyword evidence="10" id="KW-1015">Disulfide bond</keyword>
<evidence type="ECO:0000259" key="22">
    <source>
        <dbReference type="Pfam" id="PF02931"/>
    </source>
</evidence>
<evidence type="ECO:0000256" key="18">
    <source>
        <dbReference type="ARBA" id="ARBA00034104"/>
    </source>
</evidence>
<dbReference type="PRINTS" id="PR00253">
    <property type="entry name" value="GABAARECEPTR"/>
</dbReference>
<dbReference type="SUPFAM" id="SSF63712">
    <property type="entry name" value="Nicotinic receptor ligand binding domain-like"/>
    <property type="match status" value="1"/>
</dbReference>
<protein>
    <recommendedName>
        <fullName evidence="19">Gamma-aminobutyric acid receptor subunit beta</fullName>
    </recommendedName>
</protein>
<evidence type="ECO:0000256" key="4">
    <source>
        <dbReference type="ARBA" id="ARBA00022692"/>
    </source>
</evidence>
<accession>A0AAW2HHN4</accession>
<evidence type="ECO:0000256" key="20">
    <source>
        <dbReference type="RuleBase" id="RU000687"/>
    </source>
</evidence>
<keyword evidence="11" id="KW-0675">Receptor</keyword>
<dbReference type="InterPro" id="IPR018000">
    <property type="entry name" value="Neurotransmitter_ion_chnl_CS"/>
</dbReference>
<comment type="subcellular location">
    <subcellularLocation>
        <location evidence="18">Postsynaptic cell membrane</location>
        <topology evidence="18">Multi-pass membrane protein</topology>
    </subcellularLocation>
</comment>
<feature type="transmembrane region" description="Helical" evidence="20">
    <location>
        <begin position="241"/>
        <end position="262"/>
    </location>
</feature>
<dbReference type="GO" id="GO:0005254">
    <property type="term" value="F:chloride channel activity"/>
    <property type="evidence" value="ECO:0007669"/>
    <property type="project" value="UniProtKB-KW"/>
</dbReference>
<keyword evidence="9 20" id="KW-0472">Membrane</keyword>
<evidence type="ECO:0000256" key="2">
    <source>
        <dbReference type="ARBA" id="ARBA00022448"/>
    </source>
</evidence>
<feature type="region of interest" description="Disordered" evidence="21">
    <location>
        <begin position="490"/>
        <end position="509"/>
    </location>
</feature>
<dbReference type="EMBL" id="JARGDH010000005">
    <property type="protein sequence ID" value="KAL0269019.1"/>
    <property type="molecule type" value="Genomic_DNA"/>
</dbReference>
<dbReference type="InterPro" id="IPR006029">
    <property type="entry name" value="Neurotrans-gated_channel_TM"/>
</dbReference>
<evidence type="ECO:0000256" key="17">
    <source>
        <dbReference type="ARBA" id="ARBA00023303"/>
    </source>
</evidence>
<evidence type="ECO:0000256" key="1">
    <source>
        <dbReference type="ARBA" id="ARBA00010180"/>
    </source>
</evidence>
<evidence type="ECO:0000256" key="6">
    <source>
        <dbReference type="ARBA" id="ARBA00022989"/>
    </source>
</evidence>
<keyword evidence="5 20" id="KW-0732">Signal</keyword>
<dbReference type="InterPro" id="IPR006201">
    <property type="entry name" value="Neur_channel"/>
</dbReference>
<dbReference type="AlphaFoldDB" id="A0AAW2HHN4"/>
<dbReference type="Gene3D" id="2.70.170.10">
    <property type="entry name" value="Neurotransmitter-gated ion-channel ligand-binding domain"/>
    <property type="match status" value="1"/>
</dbReference>
<dbReference type="GO" id="GO:0099095">
    <property type="term" value="F:ligand-gated monoatomic anion channel activity"/>
    <property type="evidence" value="ECO:0007669"/>
    <property type="project" value="UniProtKB-ARBA"/>
</dbReference>
<dbReference type="PRINTS" id="PR00252">
    <property type="entry name" value="NRIONCHANNEL"/>
</dbReference>
<dbReference type="GO" id="GO:0005230">
    <property type="term" value="F:extracellular ligand-gated monoatomic ion channel activity"/>
    <property type="evidence" value="ECO:0007669"/>
    <property type="project" value="InterPro"/>
</dbReference>
<comment type="caution">
    <text evidence="24">The sequence shown here is derived from an EMBL/GenBank/DDBJ whole genome shotgun (WGS) entry which is preliminary data.</text>
</comment>
<dbReference type="GO" id="GO:0034707">
    <property type="term" value="C:chloride channel complex"/>
    <property type="evidence" value="ECO:0007669"/>
    <property type="project" value="UniProtKB-KW"/>
</dbReference>
<keyword evidence="7" id="KW-0770">Synapse</keyword>
<reference evidence="24" key="1">
    <citation type="journal article" date="2024" name="Gigascience">
        <title>Chromosome-level genome of the poultry shaft louse Menopon gallinae provides insight into the host-switching and adaptive evolution of parasitic lice.</title>
        <authorList>
            <person name="Xu Y."/>
            <person name="Ma L."/>
            <person name="Liu S."/>
            <person name="Liang Y."/>
            <person name="Liu Q."/>
            <person name="He Z."/>
            <person name="Tian L."/>
            <person name="Duan Y."/>
            <person name="Cai W."/>
            <person name="Li H."/>
            <person name="Song F."/>
        </authorList>
    </citation>
    <scope>NUCLEOTIDE SEQUENCE</scope>
    <source>
        <strain evidence="24">Cailab_2023a</strain>
    </source>
</reference>
<feature type="domain" description="Neurotransmitter-gated ion-channel transmembrane" evidence="23">
    <location>
        <begin position="246"/>
        <end position="389"/>
    </location>
</feature>
<evidence type="ECO:0000256" key="14">
    <source>
        <dbReference type="ARBA" id="ARBA00023214"/>
    </source>
</evidence>
<keyword evidence="13" id="KW-0325">Glycoprotein</keyword>
<dbReference type="NCBIfam" id="TIGR00860">
    <property type="entry name" value="LIC"/>
    <property type="match status" value="1"/>
</dbReference>
<evidence type="ECO:0000256" key="5">
    <source>
        <dbReference type="ARBA" id="ARBA00022729"/>
    </source>
</evidence>
<feature type="transmembrane region" description="Helical" evidence="20">
    <location>
        <begin position="274"/>
        <end position="292"/>
    </location>
</feature>
<proteinExistence type="inferred from homology"/>
<evidence type="ECO:0000256" key="15">
    <source>
        <dbReference type="ARBA" id="ARBA00023257"/>
    </source>
</evidence>
<dbReference type="GO" id="GO:0045211">
    <property type="term" value="C:postsynaptic membrane"/>
    <property type="evidence" value="ECO:0007669"/>
    <property type="project" value="UniProtKB-SubCell"/>
</dbReference>
<keyword evidence="8 20" id="KW-0406">Ion transport</keyword>
<evidence type="ECO:0000256" key="11">
    <source>
        <dbReference type="ARBA" id="ARBA00023170"/>
    </source>
</evidence>
<dbReference type="InterPro" id="IPR006202">
    <property type="entry name" value="Neur_chan_lig-bd"/>
</dbReference>
<evidence type="ECO:0000256" key="3">
    <source>
        <dbReference type="ARBA" id="ARBA00022475"/>
    </source>
</evidence>
<dbReference type="CDD" id="cd19049">
    <property type="entry name" value="LGIC_TM_anion"/>
    <property type="match status" value="1"/>
</dbReference>
<feature type="transmembrane region" description="Helical" evidence="20">
    <location>
        <begin position="571"/>
        <end position="590"/>
    </location>
</feature>
<dbReference type="GO" id="GO:0004888">
    <property type="term" value="F:transmembrane signaling receptor activity"/>
    <property type="evidence" value="ECO:0007669"/>
    <property type="project" value="InterPro"/>
</dbReference>
<keyword evidence="17 20" id="KW-0407">Ion channel</keyword>
<dbReference type="PANTHER" id="PTHR18945">
    <property type="entry name" value="NEUROTRANSMITTER GATED ION CHANNEL"/>
    <property type="match status" value="1"/>
</dbReference>
<evidence type="ECO:0000256" key="16">
    <source>
        <dbReference type="ARBA" id="ARBA00023286"/>
    </source>
</evidence>
<dbReference type="InterPro" id="IPR036734">
    <property type="entry name" value="Neur_chan_lig-bd_sf"/>
</dbReference>
<keyword evidence="6 20" id="KW-1133">Transmembrane helix</keyword>
<dbReference type="Pfam" id="PF02932">
    <property type="entry name" value="Neur_chan_memb"/>
    <property type="match status" value="1"/>
</dbReference>
<dbReference type="Pfam" id="PF02931">
    <property type="entry name" value="Neur_chan_LBD"/>
    <property type="match status" value="1"/>
</dbReference>
<name>A0AAW2HHN4_9NEOP</name>
<keyword evidence="3" id="KW-1003">Cell membrane</keyword>
<dbReference type="InterPro" id="IPR036719">
    <property type="entry name" value="Neuro-gated_channel_TM_sf"/>
</dbReference>
<evidence type="ECO:0000256" key="7">
    <source>
        <dbReference type="ARBA" id="ARBA00023018"/>
    </source>
</evidence>
<feature type="chain" id="PRO_5044360708" description="Gamma-aminobutyric acid receptor subunit beta" evidence="20">
    <location>
        <begin position="19"/>
        <end position="607"/>
    </location>
</feature>
<keyword evidence="12" id="KW-0869">Chloride channel</keyword>
<sequence length="607" mass="70349">MSFIIIALLTIFADPTSAGRGGNRYLTNVTHTLDTLLANNRYDKRLRPGFGGAPLIVSVNLAIKSMGPVSENDQSFGLDCYFRQHWYDWRLRYQKLPGLEEFSMSWLFLDKVWKPDTYFINSKKSFLHRITVPNKFLRLRYDGYITYSMRLTITASCPMYLRKFPLDAQRCPLIIGSYGYTNKDLVYEWSQGKAVGLEPGVEIAQFDILNVTTESEKTMLRGDLSFSTVQANFWLKRHTGYFMLQVYIPCCIIVICSWISFWIDPKAVPARVNLGVTTVLSLTTMGFGSRAQLPKVSYWTALDWFVILCFTSVFSVMIEYAVVNFIDKFTKDLKKIIEKRRKLEEEECAARKRQEQGDFLQPEENLRRTRSASNLSKTSAESPRRRKSVAIGSRRDEETFEGSLRPVFHVPQISKGLRAVKDATRRLSATVSDYIHVQDLQNRLTRSIRDLTGRDSVREETKGEPLPKVIVTDEDDLIDFEAEPTEVVVDVESEAEKDSDSEKADDWEDVDEKKQRKRFALPRMLQRLKNPKQLWEDIKILPRENDIIDLLDDPDAAEKFSKIDIQARKNFPILFFISLTIYLYAFSYYLSDDFPERDANLLLYKQR</sequence>
<evidence type="ECO:0000256" key="13">
    <source>
        <dbReference type="ARBA" id="ARBA00023180"/>
    </source>
</evidence>
<keyword evidence="16" id="KW-1071">Ligand-gated ion channel</keyword>
<keyword evidence="15" id="KW-0628">Postsynaptic cell membrane</keyword>
<feature type="transmembrane region" description="Helical" evidence="20">
    <location>
        <begin position="304"/>
        <end position="326"/>
    </location>
</feature>
<gene>
    <name evidence="24" type="ORF">PYX00_010766</name>
</gene>
<feature type="domain" description="Neurotransmitter-gated ion-channel ligand-binding" evidence="22">
    <location>
        <begin position="31"/>
        <end position="238"/>
    </location>
</feature>
<evidence type="ECO:0000259" key="23">
    <source>
        <dbReference type="Pfam" id="PF02932"/>
    </source>
</evidence>
<evidence type="ECO:0000256" key="19">
    <source>
        <dbReference type="ARBA" id="ARBA00071250"/>
    </source>
</evidence>
<dbReference type="SUPFAM" id="SSF90112">
    <property type="entry name" value="Neurotransmitter-gated ion-channel transmembrane pore"/>
    <property type="match status" value="1"/>
</dbReference>